<gene>
    <name evidence="1" type="ORF">K435DRAFT_871234</name>
</gene>
<reference evidence="1 2" key="1">
    <citation type="journal article" date="2019" name="Nat. Ecol. Evol.">
        <title>Megaphylogeny resolves global patterns of mushroom evolution.</title>
        <authorList>
            <person name="Varga T."/>
            <person name="Krizsan K."/>
            <person name="Foldi C."/>
            <person name="Dima B."/>
            <person name="Sanchez-Garcia M."/>
            <person name="Sanchez-Ramirez S."/>
            <person name="Szollosi G.J."/>
            <person name="Szarkandi J.G."/>
            <person name="Papp V."/>
            <person name="Albert L."/>
            <person name="Andreopoulos W."/>
            <person name="Angelini C."/>
            <person name="Antonin V."/>
            <person name="Barry K.W."/>
            <person name="Bougher N.L."/>
            <person name="Buchanan P."/>
            <person name="Buyck B."/>
            <person name="Bense V."/>
            <person name="Catcheside P."/>
            <person name="Chovatia M."/>
            <person name="Cooper J."/>
            <person name="Damon W."/>
            <person name="Desjardin D."/>
            <person name="Finy P."/>
            <person name="Geml J."/>
            <person name="Haridas S."/>
            <person name="Hughes K."/>
            <person name="Justo A."/>
            <person name="Karasinski D."/>
            <person name="Kautmanova I."/>
            <person name="Kiss B."/>
            <person name="Kocsube S."/>
            <person name="Kotiranta H."/>
            <person name="LaButti K.M."/>
            <person name="Lechner B.E."/>
            <person name="Liimatainen K."/>
            <person name="Lipzen A."/>
            <person name="Lukacs Z."/>
            <person name="Mihaltcheva S."/>
            <person name="Morgado L.N."/>
            <person name="Niskanen T."/>
            <person name="Noordeloos M.E."/>
            <person name="Ohm R.A."/>
            <person name="Ortiz-Santana B."/>
            <person name="Ovrebo C."/>
            <person name="Racz N."/>
            <person name="Riley R."/>
            <person name="Savchenko A."/>
            <person name="Shiryaev A."/>
            <person name="Soop K."/>
            <person name="Spirin V."/>
            <person name="Szebenyi C."/>
            <person name="Tomsovsky M."/>
            <person name="Tulloss R.E."/>
            <person name="Uehling J."/>
            <person name="Grigoriev I.V."/>
            <person name="Vagvolgyi C."/>
            <person name="Papp T."/>
            <person name="Martin F.M."/>
            <person name="Miettinen O."/>
            <person name="Hibbett D.S."/>
            <person name="Nagy L.G."/>
        </authorList>
    </citation>
    <scope>NUCLEOTIDE SEQUENCE [LARGE SCALE GENOMIC DNA]</scope>
    <source>
        <strain evidence="1 2">CBS 962.96</strain>
    </source>
</reference>
<dbReference type="Proteomes" id="UP000297245">
    <property type="component" value="Unassembled WGS sequence"/>
</dbReference>
<dbReference type="AlphaFoldDB" id="A0A4S8L4L3"/>
<name>A0A4S8L4L3_DENBC</name>
<organism evidence="1 2">
    <name type="scientific">Dendrothele bispora (strain CBS 962.96)</name>
    <dbReference type="NCBI Taxonomy" id="1314807"/>
    <lineage>
        <taxon>Eukaryota</taxon>
        <taxon>Fungi</taxon>
        <taxon>Dikarya</taxon>
        <taxon>Basidiomycota</taxon>
        <taxon>Agaricomycotina</taxon>
        <taxon>Agaricomycetes</taxon>
        <taxon>Agaricomycetidae</taxon>
        <taxon>Agaricales</taxon>
        <taxon>Agaricales incertae sedis</taxon>
        <taxon>Dendrothele</taxon>
    </lineage>
</organism>
<accession>A0A4S8L4L3</accession>
<proteinExistence type="predicted"/>
<evidence type="ECO:0000313" key="1">
    <source>
        <dbReference type="EMBL" id="THU83506.1"/>
    </source>
</evidence>
<dbReference type="EMBL" id="ML179659">
    <property type="protein sequence ID" value="THU83506.1"/>
    <property type="molecule type" value="Genomic_DNA"/>
</dbReference>
<evidence type="ECO:0000313" key="2">
    <source>
        <dbReference type="Proteomes" id="UP000297245"/>
    </source>
</evidence>
<protein>
    <submittedName>
        <fullName evidence="1">Uncharacterized protein</fullName>
    </submittedName>
</protein>
<keyword evidence="2" id="KW-1185">Reference proteome</keyword>
<sequence>MSATTGSTGFKSSEWLTKLSEAREQVVAISNMKNAGAILVTAVQAFGDALFERVDFHEFRKVPECVAAYHDHAKTLNGIVDKFNIDKKKLNCLEKINNFSESLRKAQEESKNRGKGKCKRIVSARTVEDSDSEIEIVTAPITGDTDVTMAEPGLAASAHAPKNVKDLPKISKKNAAAGKAGGTTRTIATHASTADYYLRKAEQAQQDEYARKKTRIFNGSVSNFNPPTTEPIETPQELVQKTNVGVFMDYNRLPDESLNALQNYLHAELLSVAHQVHFLTSHYRSTYDHLVSVIQTKLGRTEIEGGTSTVSQDPALQGLAPSASVLATQVDSTTVDNQAAIEVDNNADDA</sequence>